<evidence type="ECO:0000313" key="1">
    <source>
        <dbReference type="EMBL" id="KAL3288882.1"/>
    </source>
</evidence>
<reference evidence="1" key="2">
    <citation type="submission" date="2024-03" db="EMBL/GenBank/DDBJ databases">
        <title>Genomics of ladybird beetles.</title>
        <authorList>
            <person name="Li H.-S."/>
            <person name="Huang Y.-H."/>
        </authorList>
    </citation>
    <scope>NUCLEOTIDE SEQUENCE</scope>
    <source>
        <strain evidence="1">SYSU2018</strain>
        <tissue evidence="1">Whole body of male adult</tissue>
    </source>
</reference>
<dbReference type="Proteomes" id="UP001516400">
    <property type="component" value="Unassembled WGS sequence"/>
</dbReference>
<gene>
    <name evidence="1" type="ORF">HHI36_003328</name>
    <name evidence="2" type="ORF">HHI36_003332</name>
</gene>
<dbReference type="AlphaFoldDB" id="A0ABD2PDT3"/>
<proteinExistence type="predicted"/>
<organism evidence="1 3">
    <name type="scientific">Cryptolaemus montrouzieri</name>
    <dbReference type="NCBI Taxonomy" id="559131"/>
    <lineage>
        <taxon>Eukaryota</taxon>
        <taxon>Metazoa</taxon>
        <taxon>Ecdysozoa</taxon>
        <taxon>Arthropoda</taxon>
        <taxon>Hexapoda</taxon>
        <taxon>Insecta</taxon>
        <taxon>Pterygota</taxon>
        <taxon>Neoptera</taxon>
        <taxon>Endopterygota</taxon>
        <taxon>Coleoptera</taxon>
        <taxon>Polyphaga</taxon>
        <taxon>Cucujiformia</taxon>
        <taxon>Coccinelloidea</taxon>
        <taxon>Coccinellidae</taxon>
        <taxon>Scymninae</taxon>
        <taxon>Scymnini</taxon>
        <taxon>Cryptolaemus</taxon>
    </lineage>
</organism>
<evidence type="ECO:0000313" key="3">
    <source>
        <dbReference type="Proteomes" id="UP001516400"/>
    </source>
</evidence>
<sequence length="148" mass="16954">MVKPSSINANIVNTKLIKNGMLINCKNTVSLGKLKDDSNHRLSSNFEVKEPRKFNPRIIFYGLDPEEVESNELIPDIIRHNQLERFSSDIKLITTFKYRKSCIIVIEYKTEAFKVIVEKGYLWVSWGNCLLLSILAYQNVSNVGSMAI</sequence>
<dbReference type="EMBL" id="JABFTP020000185">
    <property type="protein sequence ID" value="KAL3288887.1"/>
    <property type="molecule type" value="Genomic_DNA"/>
</dbReference>
<evidence type="ECO:0000313" key="2">
    <source>
        <dbReference type="EMBL" id="KAL3288887.1"/>
    </source>
</evidence>
<keyword evidence="3" id="KW-1185">Reference proteome</keyword>
<accession>A0ABD2PDT3</accession>
<dbReference type="EMBL" id="JABFTP020000185">
    <property type="protein sequence ID" value="KAL3288882.1"/>
    <property type="molecule type" value="Genomic_DNA"/>
</dbReference>
<comment type="caution">
    <text evidence="1">The sequence shown here is derived from an EMBL/GenBank/DDBJ whole genome shotgun (WGS) entry which is preliminary data.</text>
</comment>
<name>A0ABD2PDT3_9CUCU</name>
<reference evidence="1 3" key="1">
    <citation type="journal article" date="2021" name="BMC Biol.">
        <title>Horizontally acquired antibacterial genes associated with adaptive radiation of ladybird beetles.</title>
        <authorList>
            <person name="Li H.S."/>
            <person name="Tang X.F."/>
            <person name="Huang Y.H."/>
            <person name="Xu Z.Y."/>
            <person name="Chen M.L."/>
            <person name="Du X.Y."/>
            <person name="Qiu B.Y."/>
            <person name="Chen P.T."/>
            <person name="Zhang W."/>
            <person name="Slipinski A."/>
            <person name="Escalona H.E."/>
            <person name="Waterhouse R.M."/>
            <person name="Zwick A."/>
            <person name="Pang H."/>
        </authorList>
    </citation>
    <scope>NUCLEOTIDE SEQUENCE [LARGE SCALE GENOMIC DNA]</scope>
    <source>
        <strain evidence="1">SYSU2018</strain>
    </source>
</reference>
<protein>
    <submittedName>
        <fullName evidence="1">Uncharacterized protein</fullName>
    </submittedName>
</protein>